<proteinExistence type="predicted"/>
<feature type="compositionally biased region" description="Basic and acidic residues" evidence="1">
    <location>
        <begin position="30"/>
        <end position="40"/>
    </location>
</feature>
<evidence type="ECO:0000256" key="1">
    <source>
        <dbReference type="SAM" id="MobiDB-lite"/>
    </source>
</evidence>
<dbReference type="AlphaFoldDB" id="A0A915J754"/>
<organism evidence="2 3">
    <name type="scientific">Romanomermis culicivorax</name>
    <name type="common">Nematode worm</name>
    <dbReference type="NCBI Taxonomy" id="13658"/>
    <lineage>
        <taxon>Eukaryota</taxon>
        <taxon>Metazoa</taxon>
        <taxon>Ecdysozoa</taxon>
        <taxon>Nematoda</taxon>
        <taxon>Enoplea</taxon>
        <taxon>Dorylaimia</taxon>
        <taxon>Mermithida</taxon>
        <taxon>Mermithoidea</taxon>
        <taxon>Mermithidae</taxon>
        <taxon>Romanomermis</taxon>
    </lineage>
</organism>
<evidence type="ECO:0000313" key="2">
    <source>
        <dbReference type="Proteomes" id="UP000887565"/>
    </source>
</evidence>
<keyword evidence="2" id="KW-1185">Reference proteome</keyword>
<feature type="region of interest" description="Disordered" evidence="1">
    <location>
        <begin position="1"/>
        <end position="41"/>
    </location>
</feature>
<dbReference type="Proteomes" id="UP000887565">
    <property type="component" value="Unplaced"/>
</dbReference>
<protein>
    <submittedName>
        <fullName evidence="3">Uncharacterized protein</fullName>
    </submittedName>
</protein>
<reference evidence="3" key="1">
    <citation type="submission" date="2022-11" db="UniProtKB">
        <authorList>
            <consortium name="WormBaseParasite"/>
        </authorList>
    </citation>
    <scope>IDENTIFICATION</scope>
</reference>
<sequence>MRKTKEALDGPSSKTCEKWAQPRKTPKTRPSGDGHADKRTLPFRGTNIVDSLLAVSPIVSQQWSSHEYDHSFKTLFEDMALSNNSGRRS</sequence>
<name>A0A915J754_ROMCU</name>
<accession>A0A915J754</accession>
<evidence type="ECO:0000313" key="3">
    <source>
        <dbReference type="WBParaSite" id="nRc.2.0.1.t21589-RA"/>
    </source>
</evidence>
<dbReference type="WBParaSite" id="nRc.2.0.1.t21589-RA">
    <property type="protein sequence ID" value="nRc.2.0.1.t21589-RA"/>
    <property type="gene ID" value="nRc.2.0.1.g21589"/>
</dbReference>